<dbReference type="GO" id="GO:0005737">
    <property type="term" value="C:cytoplasm"/>
    <property type="evidence" value="ECO:0007669"/>
    <property type="project" value="UniProtKB-SubCell"/>
</dbReference>
<evidence type="ECO:0000313" key="8">
    <source>
        <dbReference type="EMBL" id="TQB76254.1"/>
    </source>
</evidence>
<dbReference type="InterPro" id="IPR019775">
    <property type="entry name" value="WD40_repeat_CS"/>
</dbReference>
<dbReference type="PROSITE" id="PS50082">
    <property type="entry name" value="WD_REPEATS_2"/>
    <property type="match status" value="1"/>
</dbReference>
<evidence type="ECO:0000256" key="6">
    <source>
        <dbReference type="ARBA" id="ARBA00038255"/>
    </source>
</evidence>
<feature type="repeat" description="WD" evidence="7">
    <location>
        <begin position="237"/>
        <end position="287"/>
    </location>
</feature>
<reference evidence="8 9" key="1">
    <citation type="submission" date="2019-06" db="EMBL/GenBank/DDBJ databases">
        <title>Wine fermentation using esterase from Monascus purpureus.</title>
        <authorList>
            <person name="Geng C."/>
            <person name="Zhang Y."/>
        </authorList>
    </citation>
    <scope>NUCLEOTIDE SEQUENCE [LARGE SCALE GENOMIC DNA]</scope>
    <source>
        <strain evidence="8">HQ1</strain>
    </source>
</reference>
<dbReference type="PANTHER" id="PTHR14344:SF3">
    <property type="entry name" value="WD REPEAT-CONTAINING PROTEIN 6"/>
    <property type="match status" value="1"/>
</dbReference>
<evidence type="ECO:0000256" key="4">
    <source>
        <dbReference type="ARBA" id="ARBA00022694"/>
    </source>
</evidence>
<dbReference type="InterPro" id="IPR051973">
    <property type="entry name" value="tRNA_Anticodon_Mtase-Reg"/>
</dbReference>
<dbReference type="Pfam" id="PF00400">
    <property type="entry name" value="WD40"/>
    <property type="match status" value="2"/>
</dbReference>
<gene>
    <name evidence="8" type="ORF">MPDQ_000561</name>
</gene>
<dbReference type="STRING" id="5098.A0A507R5K7"/>
<evidence type="ECO:0000256" key="3">
    <source>
        <dbReference type="ARBA" id="ARBA00022574"/>
    </source>
</evidence>
<dbReference type="AlphaFoldDB" id="A0A507R5K7"/>
<keyword evidence="4" id="KW-0819">tRNA processing</keyword>
<organism evidence="8 9">
    <name type="scientific">Monascus purpureus</name>
    <name type="common">Red mold</name>
    <name type="synonym">Monascus anka</name>
    <dbReference type="NCBI Taxonomy" id="5098"/>
    <lineage>
        <taxon>Eukaryota</taxon>
        <taxon>Fungi</taxon>
        <taxon>Dikarya</taxon>
        <taxon>Ascomycota</taxon>
        <taxon>Pezizomycotina</taxon>
        <taxon>Eurotiomycetes</taxon>
        <taxon>Eurotiomycetidae</taxon>
        <taxon>Eurotiales</taxon>
        <taxon>Aspergillaceae</taxon>
        <taxon>Monascus</taxon>
    </lineage>
</organism>
<dbReference type="SMART" id="SM00320">
    <property type="entry name" value="WD40"/>
    <property type="match status" value="6"/>
</dbReference>
<evidence type="ECO:0000256" key="5">
    <source>
        <dbReference type="ARBA" id="ARBA00022737"/>
    </source>
</evidence>
<dbReference type="InterPro" id="IPR036322">
    <property type="entry name" value="WD40_repeat_dom_sf"/>
</dbReference>
<accession>A0A507R5K7</accession>
<keyword evidence="9" id="KW-1185">Reference proteome</keyword>
<evidence type="ECO:0000313" key="9">
    <source>
        <dbReference type="Proteomes" id="UP000319663"/>
    </source>
</evidence>
<protein>
    <recommendedName>
        <fullName evidence="10">WD repeat protein</fullName>
    </recommendedName>
</protein>
<proteinExistence type="inferred from homology"/>
<dbReference type="EMBL" id="VIFY01000011">
    <property type="protein sequence ID" value="TQB76254.1"/>
    <property type="molecule type" value="Genomic_DNA"/>
</dbReference>
<dbReference type="GO" id="GO:0030488">
    <property type="term" value="P:tRNA methylation"/>
    <property type="evidence" value="ECO:0007669"/>
    <property type="project" value="TreeGrafter"/>
</dbReference>
<dbReference type="InterPro" id="IPR015943">
    <property type="entry name" value="WD40/YVTN_repeat-like_dom_sf"/>
</dbReference>
<dbReference type="SUPFAM" id="SSF50978">
    <property type="entry name" value="WD40 repeat-like"/>
    <property type="match status" value="3"/>
</dbReference>
<dbReference type="PANTHER" id="PTHR14344">
    <property type="entry name" value="WD REPEAT PROTEIN"/>
    <property type="match status" value="1"/>
</dbReference>
<evidence type="ECO:0000256" key="7">
    <source>
        <dbReference type="PROSITE-ProRule" id="PRU00221"/>
    </source>
</evidence>
<dbReference type="Proteomes" id="UP000319663">
    <property type="component" value="Unassembled WGS sequence"/>
</dbReference>
<sequence>MSLSLEQHIDACLPITGLKALILSNNGDRLVLQGQGPYSRLIDEQSGRLLAELRTFKRNNVHGFLVLRQCLLEADEKKEHVHLLCWGGQSLRVIDLVVSIQERTAEASLIPATAEYLAPDWILSGCVPSSSIDDDGKRSMAAVARACLVTAHNALLDLQVEDMESSRYGKGIRLQQLETGVKSILYSADSVSLSPTHILVAAGTVFGEIIVWSCFLDDLKNTDGGNAILSSSIHHFFTGHEGSIFGVEISPNIPALHGSQSGRLLASCSDDRTVRIWDISDCERTSREEPSAYATDGFELRSTGFGSVPATDSLGSESCIAKAFGHEARIWGAHFLPLTMNNRGCSLISRGEDVACILWDLNWEESPSGAENFRLQQRSSFHQHSGKHIWSLDKCSIGVDAIVYTGGADGALKTSWMSGNKTGEVKDEGRKGKYSVIPANDQAETDSRLRTFSFIASDCFLAISLSGEVKLGWIKSGMIKSESGMKPDIIWETICVEKDLCSFSIISALPEKGMALLSNIQGLIRLYDHRSKSLFTVAQAERPQEIHFLLPKSDSSSADVPDTLYFVTYNPVADQTKFFKVGKWQTETPHVEQFTLALLPPFWASCASFICGKQYIALGSRGGAFVIYRFPDPSQSKQPLQPLISLRRVHGKASINLIMSIASFPDDHGMLREYILTCGRDGAYCLHEIQTTNDPTKPVLLTTIHRSSSPITDIERVYFDKTSRDLILYGFRGREFVLWNESTQSEIASIECGGIRRSWAFHPSAADTASRGLFLWNKTSDFNAQFIQSSSHRVLRAGGHGREIKCMAVCNHAKSDGGALFATGAEDTAVRIWALTDSCVEGPWGIFKCLRVTNKHTSGLQQVSWSKDGKYLFTSGGWEEFFVWRIRSIPVFGATAELLASSPKDDEKSDLRVTSFDMLDVEEQETDQSSFLFCLTYSNSTIKIFHFSPFADQGHFTLLAKGTYMSNCLTQVRFLRSSSSLNMITAATDGYATLWNLTPVLEPFYSISPQKSVLSTKQPFRGLEVTPATISCENRYQMHSNSIKSLELARVSDTASVIIAGGDDNGLTISLLRNDGASAETETKTESENYAHVTTVSVPDAHAASITTTKLLRQKLIETETGNKRTDILFASSGNDHRVKIWSVHVDHEKDGPEGIEIRMDLDRYSPVADVASMDVVDEDASGSRLLVCGVGMEAMSMTLP</sequence>
<comment type="subcellular location">
    <subcellularLocation>
        <location evidence="1">Cytoplasm</location>
    </subcellularLocation>
</comment>
<evidence type="ECO:0008006" key="10">
    <source>
        <dbReference type="Google" id="ProtNLM"/>
    </source>
</evidence>
<dbReference type="InterPro" id="IPR001680">
    <property type="entry name" value="WD40_rpt"/>
</dbReference>
<keyword evidence="2" id="KW-0963">Cytoplasm</keyword>
<dbReference type="PROSITE" id="PS50294">
    <property type="entry name" value="WD_REPEATS_REGION"/>
    <property type="match status" value="1"/>
</dbReference>
<comment type="similarity">
    <text evidence="6">Belongs to the WD repeat WDR6 family.</text>
</comment>
<name>A0A507R5K7_MONPU</name>
<keyword evidence="5" id="KW-0677">Repeat</keyword>
<dbReference type="PROSITE" id="PS00678">
    <property type="entry name" value="WD_REPEATS_1"/>
    <property type="match status" value="1"/>
</dbReference>
<evidence type="ECO:0000256" key="2">
    <source>
        <dbReference type="ARBA" id="ARBA00022490"/>
    </source>
</evidence>
<keyword evidence="3 7" id="KW-0853">WD repeat</keyword>
<dbReference type="Gene3D" id="2.130.10.10">
    <property type="entry name" value="YVTN repeat-like/Quinoprotein amine dehydrogenase"/>
    <property type="match status" value="3"/>
</dbReference>
<comment type="caution">
    <text evidence="8">The sequence shown here is derived from an EMBL/GenBank/DDBJ whole genome shotgun (WGS) entry which is preliminary data.</text>
</comment>
<evidence type="ECO:0000256" key="1">
    <source>
        <dbReference type="ARBA" id="ARBA00004496"/>
    </source>
</evidence>